<proteinExistence type="predicted"/>
<reference evidence="2" key="1">
    <citation type="journal article" date="2022" name="bioRxiv">
        <title>Sequencing and chromosome-scale assembly of the giantPleurodeles waltlgenome.</title>
        <authorList>
            <person name="Brown T."/>
            <person name="Elewa A."/>
            <person name="Iarovenko S."/>
            <person name="Subramanian E."/>
            <person name="Araus A.J."/>
            <person name="Petzold A."/>
            <person name="Susuki M."/>
            <person name="Suzuki K.-i.T."/>
            <person name="Hayashi T."/>
            <person name="Toyoda A."/>
            <person name="Oliveira C."/>
            <person name="Osipova E."/>
            <person name="Leigh N.D."/>
            <person name="Simon A."/>
            <person name="Yun M.H."/>
        </authorList>
    </citation>
    <scope>NUCLEOTIDE SEQUENCE</scope>
    <source>
        <strain evidence="2">20211129_DDA</strain>
        <tissue evidence="2">Liver</tissue>
    </source>
</reference>
<dbReference type="EMBL" id="JANPWB010000013">
    <property type="protein sequence ID" value="KAJ1105184.1"/>
    <property type="molecule type" value="Genomic_DNA"/>
</dbReference>
<feature type="region of interest" description="Disordered" evidence="1">
    <location>
        <begin position="45"/>
        <end position="83"/>
    </location>
</feature>
<name>A0AAV7MRW8_PLEWA</name>
<evidence type="ECO:0000313" key="3">
    <source>
        <dbReference type="Proteomes" id="UP001066276"/>
    </source>
</evidence>
<dbReference type="Proteomes" id="UP001066276">
    <property type="component" value="Chromosome 9"/>
</dbReference>
<accession>A0AAV7MRW8</accession>
<evidence type="ECO:0000256" key="1">
    <source>
        <dbReference type="SAM" id="MobiDB-lite"/>
    </source>
</evidence>
<dbReference type="AlphaFoldDB" id="A0AAV7MRW8"/>
<sequence>MRPPDFRGAAAKVRCRTGPGARRKGVARLGPLPPRLHRCWCAALPPHAGRGGGDPEDDGPPRNLCLKTTTTVQAKKHYPTRTK</sequence>
<gene>
    <name evidence="2" type="ORF">NDU88_002592</name>
</gene>
<keyword evidence="3" id="KW-1185">Reference proteome</keyword>
<protein>
    <submittedName>
        <fullName evidence="2">Uncharacterized protein</fullName>
    </submittedName>
</protein>
<feature type="region of interest" description="Disordered" evidence="1">
    <location>
        <begin position="1"/>
        <end position="29"/>
    </location>
</feature>
<comment type="caution">
    <text evidence="2">The sequence shown here is derived from an EMBL/GenBank/DDBJ whole genome shotgun (WGS) entry which is preliminary data.</text>
</comment>
<feature type="compositionally biased region" description="Basic residues" evidence="1">
    <location>
        <begin position="74"/>
        <end position="83"/>
    </location>
</feature>
<organism evidence="2 3">
    <name type="scientific">Pleurodeles waltl</name>
    <name type="common">Iberian ribbed newt</name>
    <dbReference type="NCBI Taxonomy" id="8319"/>
    <lineage>
        <taxon>Eukaryota</taxon>
        <taxon>Metazoa</taxon>
        <taxon>Chordata</taxon>
        <taxon>Craniata</taxon>
        <taxon>Vertebrata</taxon>
        <taxon>Euteleostomi</taxon>
        <taxon>Amphibia</taxon>
        <taxon>Batrachia</taxon>
        <taxon>Caudata</taxon>
        <taxon>Salamandroidea</taxon>
        <taxon>Salamandridae</taxon>
        <taxon>Pleurodelinae</taxon>
        <taxon>Pleurodeles</taxon>
    </lineage>
</organism>
<evidence type="ECO:0000313" key="2">
    <source>
        <dbReference type="EMBL" id="KAJ1105184.1"/>
    </source>
</evidence>